<protein>
    <recommendedName>
        <fullName evidence="3">Glycosyltransferase</fullName>
    </recommendedName>
</protein>
<accession>A0ABM9HZ90</accession>
<organism evidence="1 2">
    <name type="scientific">Methylocaldum szegediense</name>
    <dbReference type="NCBI Taxonomy" id="73780"/>
    <lineage>
        <taxon>Bacteria</taxon>
        <taxon>Pseudomonadati</taxon>
        <taxon>Pseudomonadota</taxon>
        <taxon>Gammaproteobacteria</taxon>
        <taxon>Methylococcales</taxon>
        <taxon>Methylococcaceae</taxon>
        <taxon>Methylocaldum</taxon>
    </lineage>
</organism>
<gene>
    <name evidence="1" type="ORF">MSZNOR_1302</name>
</gene>
<evidence type="ECO:0000313" key="2">
    <source>
        <dbReference type="Proteomes" id="UP001162030"/>
    </source>
</evidence>
<evidence type="ECO:0000313" key="1">
    <source>
        <dbReference type="EMBL" id="CAI8785402.1"/>
    </source>
</evidence>
<sequence length="281" mass="32962">MKNLTFRSVLVSLLSRNYPRTYMTISYIYNRRRVPSFTRPKDLSEKIIARMLSREMEQYSHLADKYKVRKFVEEKGLGHLLPKLFGVWTDPSEIDFNMLPDKFVLKTNNGCGYNIFCLDKNKLDVTAACSQLRKWLRSDYNHVETHYKLIEPRIICEEFIPGDRAVFPVDYKFMCFHGEPHCILVCTNRAENVKLTTMDLEWTRLDYLTSAYTHDTVIEKPRNLESMIAYASRLSEGLDFVRVDLYDVGEKVYFGELTFTPQKGIMSYFSNRAIRIMGGLM</sequence>
<name>A0ABM9HZ90_9GAMM</name>
<proteinExistence type="predicted"/>
<dbReference type="SUPFAM" id="SSF56059">
    <property type="entry name" value="Glutathione synthetase ATP-binding domain-like"/>
    <property type="match status" value="1"/>
</dbReference>
<keyword evidence="2" id="KW-1185">Reference proteome</keyword>
<dbReference type="Pfam" id="PF14305">
    <property type="entry name" value="ATPgrasp_TupA"/>
    <property type="match status" value="1"/>
</dbReference>
<dbReference type="InterPro" id="IPR029465">
    <property type="entry name" value="ATPgrasp_TupA"/>
</dbReference>
<dbReference type="EMBL" id="OX458333">
    <property type="protein sequence ID" value="CAI8785402.1"/>
    <property type="molecule type" value="Genomic_DNA"/>
</dbReference>
<reference evidence="1 2" key="1">
    <citation type="submission" date="2023-03" db="EMBL/GenBank/DDBJ databases">
        <authorList>
            <person name="Pearce D."/>
        </authorList>
    </citation>
    <scope>NUCLEOTIDE SEQUENCE [LARGE SCALE GENOMIC DNA]</scope>
    <source>
        <strain evidence="1">Msz</strain>
    </source>
</reference>
<evidence type="ECO:0008006" key="3">
    <source>
        <dbReference type="Google" id="ProtNLM"/>
    </source>
</evidence>
<dbReference type="Proteomes" id="UP001162030">
    <property type="component" value="Chromosome"/>
</dbReference>